<evidence type="ECO:0000313" key="1">
    <source>
        <dbReference type="EMBL" id="SOE66398.1"/>
    </source>
</evidence>
<evidence type="ECO:0000313" key="2">
    <source>
        <dbReference type="Proteomes" id="UP000219522"/>
    </source>
</evidence>
<accession>A0A7Z7I698</accession>
<proteinExistence type="predicted"/>
<dbReference type="RefSeq" id="WP_062638588.1">
    <property type="nucleotide sequence ID" value="NZ_FCOG02000036.1"/>
</dbReference>
<dbReference type="AlphaFoldDB" id="A0A7Z7I698"/>
<comment type="caution">
    <text evidence="1">The sequence shown here is derived from an EMBL/GenBank/DDBJ whole genome shotgun (WGS) entry which is preliminary data.</text>
</comment>
<sequence>MRSSRREFVAGASLAVSGAWMFRSDAQSKPQGARLTVLVDERIADSRAFALRARIAGARVMPLRHEIGGLWFDRLLPLTASQGSVIAGLTTHADAFLLARFALASGLTVTRSTLGTGALVAWRIERSS</sequence>
<protein>
    <submittedName>
        <fullName evidence="1">Uncharacterized protein</fullName>
    </submittedName>
</protein>
<keyword evidence="2" id="KW-1185">Reference proteome</keyword>
<dbReference type="OrthoDB" id="9134367at2"/>
<reference evidence="1 2" key="1">
    <citation type="submission" date="2017-09" db="EMBL/GenBank/DDBJ databases">
        <authorList>
            <person name="Varghese N."/>
            <person name="Submissions S."/>
        </authorList>
    </citation>
    <scope>NUCLEOTIDE SEQUENCE [LARGE SCALE GENOMIC DNA]</scope>
    <source>
        <strain evidence="1 2">OK806</strain>
    </source>
</reference>
<dbReference type="EMBL" id="OCSU01000001">
    <property type="protein sequence ID" value="SOE66398.1"/>
    <property type="molecule type" value="Genomic_DNA"/>
</dbReference>
<gene>
    <name evidence="1" type="ORF">SAMN05446927_3065</name>
</gene>
<name>A0A7Z7I698_9BURK</name>
<organism evidence="1 2">
    <name type="scientific">Caballeronia arationis</name>
    <dbReference type="NCBI Taxonomy" id="1777142"/>
    <lineage>
        <taxon>Bacteria</taxon>
        <taxon>Pseudomonadati</taxon>
        <taxon>Pseudomonadota</taxon>
        <taxon>Betaproteobacteria</taxon>
        <taxon>Burkholderiales</taxon>
        <taxon>Burkholderiaceae</taxon>
        <taxon>Caballeronia</taxon>
    </lineage>
</organism>
<dbReference type="Proteomes" id="UP000219522">
    <property type="component" value="Unassembled WGS sequence"/>
</dbReference>